<comment type="caution">
    <text evidence="2">The sequence shown here is derived from an EMBL/GenBank/DDBJ whole genome shotgun (WGS) entry which is preliminary data.</text>
</comment>
<reference evidence="2 3" key="1">
    <citation type="journal article" date="2016" name="Front. Microbiol.">
        <title>Genomic Resource of Rice Seed Associated Bacteria.</title>
        <authorList>
            <person name="Midha S."/>
            <person name="Bansal K."/>
            <person name="Sharma S."/>
            <person name="Kumar N."/>
            <person name="Patil P.P."/>
            <person name="Chaudhry V."/>
            <person name="Patil P.B."/>
        </authorList>
    </citation>
    <scope>NUCLEOTIDE SEQUENCE [LARGE SCALE GENOMIC DNA]</scope>
    <source>
        <strain evidence="2 3">RSA3</strain>
    </source>
</reference>
<feature type="region of interest" description="Disordered" evidence="1">
    <location>
        <begin position="1"/>
        <end position="20"/>
    </location>
</feature>
<gene>
    <name evidence="2" type="ORF">RSA3_03055</name>
</gene>
<dbReference type="AlphaFoldDB" id="A0A147FBB1"/>
<dbReference type="PATRIC" id="fig|2033.7.peg.959"/>
<name>A0A147FBB1_MICTE</name>
<evidence type="ECO:0000313" key="2">
    <source>
        <dbReference type="EMBL" id="KTS13800.1"/>
    </source>
</evidence>
<protein>
    <recommendedName>
        <fullName evidence="4">Transcriptional regulator, AbiEi antitoxin, Type IV TA system</fullName>
    </recommendedName>
</protein>
<evidence type="ECO:0008006" key="4">
    <source>
        <dbReference type="Google" id="ProtNLM"/>
    </source>
</evidence>
<evidence type="ECO:0000256" key="1">
    <source>
        <dbReference type="SAM" id="MobiDB-lite"/>
    </source>
</evidence>
<evidence type="ECO:0000313" key="3">
    <source>
        <dbReference type="Proteomes" id="UP000072189"/>
    </source>
</evidence>
<accession>A0A147FBB1</accession>
<dbReference type="EMBL" id="LDRV01000016">
    <property type="protein sequence ID" value="KTS13800.1"/>
    <property type="molecule type" value="Genomic_DNA"/>
</dbReference>
<organism evidence="2 3">
    <name type="scientific">Microbacterium testaceum</name>
    <name type="common">Aureobacterium testaceum</name>
    <name type="synonym">Brevibacterium testaceum</name>
    <dbReference type="NCBI Taxonomy" id="2033"/>
    <lineage>
        <taxon>Bacteria</taxon>
        <taxon>Bacillati</taxon>
        <taxon>Actinomycetota</taxon>
        <taxon>Actinomycetes</taxon>
        <taxon>Micrococcales</taxon>
        <taxon>Microbacteriaceae</taxon>
        <taxon>Microbacterium</taxon>
    </lineage>
</organism>
<dbReference type="Proteomes" id="UP000072189">
    <property type="component" value="Unassembled WGS sequence"/>
</dbReference>
<dbReference type="RefSeq" id="WP_058613250.1">
    <property type="nucleotide sequence ID" value="NZ_LDRV01000016.1"/>
</dbReference>
<proteinExistence type="predicted"/>
<sequence length="185" mass="20498">MQLVTPNSGAHGKGSRSGFYRSAKSGEWERIARGLYFPEGALAADWDQLEASARRPEATICLVSALAYYDLTDVIPDALDVAIPRGTRAPASEGAIRWHRFDAGTFILEREDVVIPGSTQRIGIYTPERTIVDCFRLRADTGYEIPRDALKEWLRRGGKPAKLMKVAQALPRSTKPVRDALEILT</sequence>